<dbReference type="EMBL" id="JAULSV010000003">
    <property type="protein sequence ID" value="KAK0649589.1"/>
    <property type="molecule type" value="Genomic_DNA"/>
</dbReference>
<dbReference type="Gene3D" id="3.40.50.300">
    <property type="entry name" value="P-loop containing nucleotide triphosphate hydrolases"/>
    <property type="match status" value="1"/>
</dbReference>
<feature type="region of interest" description="Disordered" evidence="1">
    <location>
        <begin position="43"/>
        <end position="64"/>
    </location>
</feature>
<dbReference type="InterPro" id="IPR036412">
    <property type="entry name" value="HAD-like_sf"/>
</dbReference>
<reference evidence="2" key="1">
    <citation type="submission" date="2023-06" db="EMBL/GenBank/DDBJ databases">
        <title>Genome-scale phylogeny and comparative genomics of the fungal order Sordariales.</title>
        <authorList>
            <consortium name="Lawrence Berkeley National Laboratory"/>
            <person name="Hensen N."/>
            <person name="Bonometti L."/>
            <person name="Westerberg I."/>
            <person name="Brannstrom I.O."/>
            <person name="Guillou S."/>
            <person name="Cros-Aarteil S."/>
            <person name="Calhoun S."/>
            <person name="Haridas S."/>
            <person name="Kuo A."/>
            <person name="Mondo S."/>
            <person name="Pangilinan J."/>
            <person name="Riley R."/>
            <person name="Labutti K."/>
            <person name="Andreopoulos B."/>
            <person name="Lipzen A."/>
            <person name="Chen C."/>
            <person name="Yanf M."/>
            <person name="Daum C."/>
            <person name="Ng V."/>
            <person name="Clum A."/>
            <person name="Steindorff A."/>
            <person name="Ohm R."/>
            <person name="Martin F."/>
            <person name="Silar P."/>
            <person name="Natvig D."/>
            <person name="Lalanne C."/>
            <person name="Gautier V."/>
            <person name="Ament-Velasquez S.L."/>
            <person name="Kruys A."/>
            <person name="Hutchinson M.I."/>
            <person name="Powell A.J."/>
            <person name="Barry K."/>
            <person name="Miller A.N."/>
            <person name="Grigoriev I.V."/>
            <person name="Debuchy R."/>
            <person name="Gladieux P."/>
            <person name="Thoren M.H."/>
            <person name="Johannesson H."/>
        </authorList>
    </citation>
    <scope>NUCLEOTIDE SEQUENCE</scope>
    <source>
        <strain evidence="2">SMH2532-1</strain>
    </source>
</reference>
<protein>
    <submittedName>
        <fullName evidence="2">Polynucleotide kinase 3 phosphatase-domain-containing protein</fullName>
    </submittedName>
</protein>
<dbReference type="InterPro" id="IPR006549">
    <property type="entry name" value="HAD-SF_hydro_IIIA"/>
</dbReference>
<dbReference type="SUPFAM" id="SSF56784">
    <property type="entry name" value="HAD-like"/>
    <property type="match status" value="1"/>
</dbReference>
<dbReference type="PANTHER" id="PTHR12083">
    <property type="entry name" value="BIFUNCTIONAL POLYNUCLEOTIDE PHOSPHATASE/KINASE"/>
    <property type="match status" value="1"/>
</dbReference>
<evidence type="ECO:0000313" key="2">
    <source>
        <dbReference type="EMBL" id="KAK0649589.1"/>
    </source>
</evidence>
<dbReference type="GO" id="GO:0003690">
    <property type="term" value="F:double-stranded DNA binding"/>
    <property type="evidence" value="ECO:0007669"/>
    <property type="project" value="TreeGrafter"/>
</dbReference>
<comment type="caution">
    <text evidence="2">The sequence shown here is derived from an EMBL/GenBank/DDBJ whole genome shotgun (WGS) entry which is preliminary data.</text>
</comment>
<dbReference type="NCBIfam" id="TIGR01662">
    <property type="entry name" value="HAD-SF-IIIA"/>
    <property type="match status" value="1"/>
</dbReference>
<keyword evidence="2" id="KW-0808">Transferase</keyword>
<dbReference type="AlphaFoldDB" id="A0AA39YBI4"/>
<evidence type="ECO:0000256" key="1">
    <source>
        <dbReference type="SAM" id="MobiDB-lite"/>
    </source>
</evidence>
<feature type="compositionally biased region" description="Basic and acidic residues" evidence="1">
    <location>
        <begin position="51"/>
        <end position="64"/>
    </location>
</feature>
<accession>A0AA39YBI4</accession>
<dbReference type="GO" id="GO:0046404">
    <property type="term" value="F:ATP-dependent polydeoxyribonucleotide 5'-hydroxyl-kinase activity"/>
    <property type="evidence" value="ECO:0007669"/>
    <property type="project" value="TreeGrafter"/>
</dbReference>
<dbReference type="Gene3D" id="3.40.50.1000">
    <property type="entry name" value="HAD superfamily/HAD-like"/>
    <property type="match status" value="1"/>
</dbReference>
<dbReference type="Proteomes" id="UP001174936">
    <property type="component" value="Unassembled WGS sequence"/>
</dbReference>
<keyword evidence="2" id="KW-0418">Kinase</keyword>
<dbReference type="FunFam" id="3.40.50.300:FF:000737">
    <property type="entry name" value="Bifunctional polynucleotide phosphatase/kinase"/>
    <property type="match status" value="1"/>
</dbReference>
<feature type="compositionally biased region" description="Low complexity" evidence="1">
    <location>
        <begin position="8"/>
        <end position="22"/>
    </location>
</feature>
<dbReference type="SUPFAM" id="SSF52540">
    <property type="entry name" value="P-loop containing nucleoside triphosphate hydrolases"/>
    <property type="match status" value="1"/>
</dbReference>
<dbReference type="GO" id="GO:0046403">
    <property type="term" value="F:polynucleotide 3'-phosphatase activity"/>
    <property type="evidence" value="ECO:0007669"/>
    <property type="project" value="TreeGrafter"/>
</dbReference>
<organism evidence="2 3">
    <name type="scientific">Cercophora newfieldiana</name>
    <dbReference type="NCBI Taxonomy" id="92897"/>
    <lineage>
        <taxon>Eukaryota</taxon>
        <taxon>Fungi</taxon>
        <taxon>Dikarya</taxon>
        <taxon>Ascomycota</taxon>
        <taxon>Pezizomycotina</taxon>
        <taxon>Sordariomycetes</taxon>
        <taxon>Sordariomycetidae</taxon>
        <taxon>Sordariales</taxon>
        <taxon>Lasiosphaeriaceae</taxon>
        <taxon>Cercophora</taxon>
    </lineage>
</organism>
<dbReference type="FunFam" id="3.40.50.1000:FF:000078">
    <property type="entry name" value="Bifunctional polynucleotide phosphatase/kinase"/>
    <property type="match status" value="1"/>
</dbReference>
<evidence type="ECO:0000313" key="3">
    <source>
        <dbReference type="Proteomes" id="UP001174936"/>
    </source>
</evidence>
<dbReference type="PANTHER" id="PTHR12083:SF9">
    <property type="entry name" value="BIFUNCTIONAL POLYNUCLEOTIDE PHOSPHATASE_KINASE"/>
    <property type="match status" value="1"/>
</dbReference>
<feature type="region of interest" description="Disordered" evidence="1">
    <location>
        <begin position="1"/>
        <end position="30"/>
    </location>
</feature>
<sequence length="475" mass="53729">MASTRGQASSPSSSKRPAPKDSISPPPLKRKVQTAISKSAVANFFTPASQKPKDRTIWTERSPDDDTPATLLVAKYLPEPKEAGEGRSWEKHKKRRIAAFDLDSTLIAPSSGKRHAEDAADWKWWHHSVPERLKQLYHDEGYQVVIFTNQGGLILHPDPKSKTPKSHKSRVPAFKQKCSTVLGRLDIPITLYGATAKDIYRKPRKGMWKEMKDDYDLTDADIDHENSIFVGDAGGRPAEIKNGITLPKDFSCSDRNLAHNVGIPFKTPEEFFLGETPRSFSRDFNLANFPFAIQEDAVAKVFTKTNKQDIVLFVGPPGAGKSTFFWKHLKPLGYARVNQDQLKRYDNCFKAAISLLEQGESIAIGQSYVSLADNTNPDADVRSQWVDLAKKRKVPIRCVWFKTPLYLCEHNDAVRSLNADLNPEDRQSLPKLAFNSFASRFKEPKVKEGFQDILEIEFKFRGTKEEYGIWGQYWV</sequence>
<dbReference type="InterPro" id="IPR027417">
    <property type="entry name" value="P-loop_NTPase"/>
</dbReference>
<dbReference type="InterPro" id="IPR013954">
    <property type="entry name" value="PNK3P"/>
</dbReference>
<proteinExistence type="predicted"/>
<dbReference type="InterPro" id="IPR006551">
    <property type="entry name" value="Polynucleotide_phosphatase"/>
</dbReference>
<dbReference type="Pfam" id="PF08645">
    <property type="entry name" value="PNK3P"/>
    <property type="match status" value="1"/>
</dbReference>
<gene>
    <name evidence="2" type="ORF">B0T16DRAFT_326479</name>
</gene>
<dbReference type="NCBIfam" id="TIGR01664">
    <property type="entry name" value="DNA-3'-Pase"/>
    <property type="match status" value="1"/>
</dbReference>
<name>A0AA39YBI4_9PEZI</name>
<dbReference type="InterPro" id="IPR023214">
    <property type="entry name" value="HAD_sf"/>
</dbReference>
<keyword evidence="3" id="KW-1185">Reference proteome</keyword>
<dbReference type="GO" id="GO:0006281">
    <property type="term" value="P:DNA repair"/>
    <property type="evidence" value="ECO:0007669"/>
    <property type="project" value="TreeGrafter"/>
</dbReference>
<dbReference type="Pfam" id="PF13671">
    <property type="entry name" value="AAA_33"/>
    <property type="match status" value="1"/>
</dbReference>